<dbReference type="GO" id="GO:0003677">
    <property type="term" value="F:DNA binding"/>
    <property type="evidence" value="ECO:0007669"/>
    <property type="project" value="UniProtKB-KW"/>
</dbReference>
<dbReference type="GO" id="GO:0006310">
    <property type="term" value="P:DNA recombination"/>
    <property type="evidence" value="ECO:0007669"/>
    <property type="project" value="UniProtKB-KW"/>
</dbReference>
<dbReference type="InterPro" id="IPR002104">
    <property type="entry name" value="Integrase_catalytic"/>
</dbReference>
<dbReference type="PANTHER" id="PTHR30629:SF2">
    <property type="entry name" value="PROPHAGE INTEGRASE INTS-RELATED"/>
    <property type="match status" value="1"/>
</dbReference>
<reference evidence="9" key="1">
    <citation type="journal article" date="2015" name="Nature">
        <title>Complex archaea that bridge the gap between prokaryotes and eukaryotes.</title>
        <authorList>
            <person name="Spang A."/>
            <person name="Saw J.H."/>
            <person name="Jorgensen S.L."/>
            <person name="Zaremba-Niedzwiedzka K."/>
            <person name="Martijn J."/>
            <person name="Lind A.E."/>
            <person name="van Eijk R."/>
            <person name="Schleper C."/>
            <person name="Guy L."/>
            <person name="Ettema T.J."/>
        </authorList>
    </citation>
    <scope>NUCLEOTIDE SEQUENCE</scope>
</reference>
<evidence type="ECO:0000256" key="2">
    <source>
        <dbReference type="ARBA" id="ARBA00022908"/>
    </source>
</evidence>
<evidence type="ECO:0000259" key="8">
    <source>
        <dbReference type="PROSITE" id="PS51900"/>
    </source>
</evidence>
<protein>
    <recommendedName>
        <fullName evidence="10">Tyr recombinase domain-containing protein</fullName>
    </recommendedName>
</protein>
<dbReference type="PANTHER" id="PTHR30629">
    <property type="entry name" value="PROPHAGE INTEGRASE"/>
    <property type="match status" value="1"/>
</dbReference>
<dbReference type="InterPro" id="IPR011010">
    <property type="entry name" value="DNA_brk_join_enz"/>
</dbReference>
<evidence type="ECO:0000256" key="1">
    <source>
        <dbReference type="ARBA" id="ARBA00008857"/>
    </source>
</evidence>
<dbReference type="InterPro" id="IPR013762">
    <property type="entry name" value="Integrase-like_cat_sf"/>
</dbReference>
<proteinExistence type="inferred from homology"/>
<dbReference type="GO" id="GO:0046718">
    <property type="term" value="P:symbiont entry into host cell"/>
    <property type="evidence" value="ECO:0007669"/>
    <property type="project" value="UniProtKB-KW"/>
</dbReference>
<sequence length="304" mass="37079">MNRPVNKTIITKYLERYSYSNQSVKTRKSSLNYFFKPRYFDYKRHIFDIHTDTLIDYFDYLKHLKTISLGTKKTKWTLLISFLNFCMEYFRKYNFIVIIPKYSINWSGINHKEPESNKDIVMTKEEVRDILEYLKLRHFKYYLIFRIFSEVGMRKGELINIDYKGVNLEKRFIKTMGKTGTKVYYISQELGDYLKLYLKERKLKIVKSNALFLSIQSKRYTERQFNAYLKKVLYDLKIKKNITCHTFRRTLNTLRKIMGCPNEDRKILLNHKLSDINVESYVKLNYKQFIELYDKWYPYNEIIL</sequence>
<dbReference type="GO" id="GO:0015074">
    <property type="term" value="P:DNA integration"/>
    <property type="evidence" value="ECO:0007669"/>
    <property type="project" value="UniProtKB-KW"/>
</dbReference>
<evidence type="ECO:0000256" key="4">
    <source>
        <dbReference type="ARBA" id="ARBA00023172"/>
    </source>
</evidence>
<evidence type="ECO:0000259" key="7">
    <source>
        <dbReference type="PROSITE" id="PS51898"/>
    </source>
</evidence>
<keyword evidence="3" id="KW-0238">DNA-binding</keyword>
<organism evidence="9">
    <name type="scientific">marine sediment metagenome</name>
    <dbReference type="NCBI Taxonomy" id="412755"/>
    <lineage>
        <taxon>unclassified sequences</taxon>
        <taxon>metagenomes</taxon>
        <taxon>ecological metagenomes</taxon>
    </lineage>
</organism>
<feature type="domain" description="Core-binding (CB)" evidence="8">
    <location>
        <begin position="4"/>
        <end position="87"/>
    </location>
</feature>
<evidence type="ECO:0000256" key="6">
    <source>
        <dbReference type="ARBA" id="ARBA00023296"/>
    </source>
</evidence>
<dbReference type="CDD" id="cd00397">
    <property type="entry name" value="DNA_BRE_C"/>
    <property type="match status" value="1"/>
</dbReference>
<dbReference type="SUPFAM" id="SSF56349">
    <property type="entry name" value="DNA breaking-rejoining enzymes"/>
    <property type="match status" value="1"/>
</dbReference>
<keyword evidence="4" id="KW-0233">DNA recombination</keyword>
<evidence type="ECO:0000256" key="5">
    <source>
        <dbReference type="ARBA" id="ARBA00023195"/>
    </source>
</evidence>
<name>A0A0F9HWA5_9ZZZZ</name>
<keyword evidence="6" id="KW-1160">Virus entry into host cell</keyword>
<dbReference type="AlphaFoldDB" id="A0A0F9HWA5"/>
<dbReference type="InterPro" id="IPR044068">
    <property type="entry name" value="CB"/>
</dbReference>
<evidence type="ECO:0000313" key="9">
    <source>
        <dbReference type="EMBL" id="KKM19681.1"/>
    </source>
</evidence>
<dbReference type="InterPro" id="IPR050808">
    <property type="entry name" value="Phage_Integrase"/>
</dbReference>
<evidence type="ECO:0008006" key="10">
    <source>
        <dbReference type="Google" id="ProtNLM"/>
    </source>
</evidence>
<dbReference type="EMBL" id="LAZR01013933">
    <property type="protein sequence ID" value="KKM19681.1"/>
    <property type="molecule type" value="Genomic_DNA"/>
</dbReference>
<dbReference type="Gene3D" id="1.10.443.10">
    <property type="entry name" value="Intergrase catalytic core"/>
    <property type="match status" value="1"/>
</dbReference>
<dbReference type="PROSITE" id="PS51900">
    <property type="entry name" value="CB"/>
    <property type="match status" value="1"/>
</dbReference>
<comment type="caution">
    <text evidence="9">The sequence shown here is derived from an EMBL/GenBank/DDBJ whole genome shotgun (WGS) entry which is preliminary data.</text>
</comment>
<dbReference type="PROSITE" id="PS51898">
    <property type="entry name" value="TYR_RECOMBINASE"/>
    <property type="match status" value="1"/>
</dbReference>
<dbReference type="GO" id="GO:0044826">
    <property type="term" value="P:viral genome integration into host DNA"/>
    <property type="evidence" value="ECO:0007669"/>
    <property type="project" value="UniProtKB-KW"/>
</dbReference>
<evidence type="ECO:0000256" key="3">
    <source>
        <dbReference type="ARBA" id="ARBA00023125"/>
    </source>
</evidence>
<keyword evidence="5" id="KW-1179">Viral genome integration</keyword>
<comment type="similarity">
    <text evidence="1">Belongs to the 'phage' integrase family.</text>
</comment>
<accession>A0A0F9HWA5</accession>
<feature type="domain" description="Tyr recombinase" evidence="7">
    <location>
        <begin position="117"/>
        <end position="294"/>
    </location>
</feature>
<dbReference type="GO" id="GO:0075713">
    <property type="term" value="P:establishment of integrated proviral latency"/>
    <property type="evidence" value="ECO:0007669"/>
    <property type="project" value="UniProtKB-KW"/>
</dbReference>
<gene>
    <name evidence="9" type="ORF">LCGC14_1653160</name>
</gene>
<keyword evidence="2" id="KW-0229">DNA integration</keyword>
<dbReference type="Pfam" id="PF00589">
    <property type="entry name" value="Phage_integrase"/>
    <property type="match status" value="1"/>
</dbReference>